<dbReference type="InterPro" id="IPR035996">
    <property type="entry name" value="4pyrrol_Methylase_sf"/>
</dbReference>
<evidence type="ECO:0000256" key="4">
    <source>
        <dbReference type="ARBA" id="ARBA00022603"/>
    </source>
</evidence>
<name>A0A6G7GRD6_KUEST</name>
<protein>
    <submittedName>
        <fullName evidence="8">Cobalt-precorrin-4 C(11)-methyltransferase</fullName>
        <ecNumber evidence="8">2.1.1.271</ecNumber>
    </submittedName>
</protein>
<evidence type="ECO:0000256" key="5">
    <source>
        <dbReference type="ARBA" id="ARBA00022679"/>
    </source>
</evidence>
<dbReference type="NCBIfam" id="TIGR01465">
    <property type="entry name" value="cobM_cbiF"/>
    <property type="match status" value="1"/>
</dbReference>
<dbReference type="InterPro" id="IPR050161">
    <property type="entry name" value="Siro_Cobalamin_biosynth"/>
</dbReference>
<dbReference type="Pfam" id="PF00590">
    <property type="entry name" value="TP_methylase"/>
    <property type="match status" value="1"/>
</dbReference>
<dbReference type="CDD" id="cd11641">
    <property type="entry name" value="Precorrin-4_C11-MT"/>
    <property type="match status" value="1"/>
</dbReference>
<accession>A0A6G7GRD6</accession>
<evidence type="ECO:0000256" key="2">
    <source>
        <dbReference type="ARBA" id="ARBA00005879"/>
    </source>
</evidence>
<dbReference type="Gene3D" id="3.40.1010.10">
    <property type="entry name" value="Cobalt-precorrin-4 Transmethylase, Domain 1"/>
    <property type="match status" value="1"/>
</dbReference>
<dbReference type="PANTHER" id="PTHR45790">
    <property type="entry name" value="SIROHEME SYNTHASE-RELATED"/>
    <property type="match status" value="1"/>
</dbReference>
<dbReference type="UniPathway" id="UPA00148"/>
<comment type="similarity">
    <text evidence="2">Belongs to the precorrin methyltransferase family.</text>
</comment>
<keyword evidence="6" id="KW-0949">S-adenosyl-L-methionine</keyword>
<evidence type="ECO:0000259" key="7">
    <source>
        <dbReference type="Pfam" id="PF00590"/>
    </source>
</evidence>
<reference evidence="8 9" key="1">
    <citation type="submission" date="2020-02" db="EMBL/GenBank/DDBJ databases">
        <title>Newly sequenced genome of strain CSTR1 showed variability in Candidatus Kuenenia stuttgartiensis genomes.</title>
        <authorList>
            <person name="Ding C."/>
            <person name="Adrian L."/>
        </authorList>
    </citation>
    <scope>NUCLEOTIDE SEQUENCE [LARGE SCALE GENOMIC DNA]</scope>
    <source>
        <strain evidence="8 9">CSTR1</strain>
    </source>
</reference>
<dbReference type="InterPro" id="IPR000878">
    <property type="entry name" value="4pyrrol_Mease"/>
</dbReference>
<evidence type="ECO:0000313" key="9">
    <source>
        <dbReference type="Proteomes" id="UP000501926"/>
    </source>
</evidence>
<feature type="domain" description="Tetrapyrrole methylase" evidence="7">
    <location>
        <begin position="2"/>
        <end position="207"/>
    </location>
</feature>
<dbReference type="AlphaFoldDB" id="A0A6G7GRD6"/>
<dbReference type="PANTHER" id="PTHR45790:SF4">
    <property type="entry name" value="COBALT-PRECORRIN-4 C(11)-METHYLTRANSFERASE"/>
    <property type="match status" value="1"/>
</dbReference>
<dbReference type="InterPro" id="IPR014776">
    <property type="entry name" value="4pyrrole_Mease_sub2"/>
</dbReference>
<dbReference type="Proteomes" id="UP000501926">
    <property type="component" value="Chromosome"/>
</dbReference>
<evidence type="ECO:0000256" key="1">
    <source>
        <dbReference type="ARBA" id="ARBA00004953"/>
    </source>
</evidence>
<dbReference type="RefSeq" id="WP_164995027.1">
    <property type="nucleotide sequence ID" value="NZ_CP049055.1"/>
</dbReference>
<dbReference type="SUPFAM" id="SSF53790">
    <property type="entry name" value="Tetrapyrrole methylase"/>
    <property type="match status" value="1"/>
</dbReference>
<evidence type="ECO:0000313" key="8">
    <source>
        <dbReference type="EMBL" id="QII12116.1"/>
    </source>
</evidence>
<dbReference type="InterPro" id="IPR006362">
    <property type="entry name" value="Cbl_synth_CobM/CibF"/>
</dbReference>
<evidence type="ECO:0000256" key="6">
    <source>
        <dbReference type="ARBA" id="ARBA00022691"/>
    </source>
</evidence>
<dbReference type="PROSITE" id="PS00839">
    <property type="entry name" value="SUMT_1"/>
    <property type="match status" value="1"/>
</dbReference>
<organism evidence="8 9">
    <name type="scientific">Kuenenia stuttgartiensis</name>
    <dbReference type="NCBI Taxonomy" id="174633"/>
    <lineage>
        <taxon>Bacteria</taxon>
        <taxon>Pseudomonadati</taxon>
        <taxon>Planctomycetota</taxon>
        <taxon>Candidatus Brocadiia</taxon>
        <taxon>Candidatus Brocadiales</taxon>
        <taxon>Candidatus Brocadiaceae</taxon>
        <taxon>Candidatus Kuenenia</taxon>
    </lineage>
</organism>
<dbReference type="GO" id="GO:0032259">
    <property type="term" value="P:methylation"/>
    <property type="evidence" value="ECO:0007669"/>
    <property type="project" value="UniProtKB-KW"/>
</dbReference>
<comment type="pathway">
    <text evidence="1">Cofactor biosynthesis; adenosylcobalamin biosynthesis.</text>
</comment>
<sequence length="243" mass="26784">MKVYFVGAGPGDKDLITVKGFNLLKCAEYCIFAGSLVNEELLSALPSGAKKYDSSKMNLENMTKVFKEAKIANKDLVRLHSGDPAIYGAIQEQMRVLDELGILYEIIPGVSSFVAASAALKQELTLPGVTQTIVITRMEGNTPMPEKEHLSKLAASTPTLCIFLSIEKLSEIVKILIPHYGKECPIAVVYKASWPQQKIVRSCLSHIDKLVKDEAITKTAMIIVGHVLNKEFERSILYSENAR</sequence>
<dbReference type="InterPro" id="IPR003043">
    <property type="entry name" value="Uropor_MeTrfase_CS"/>
</dbReference>
<gene>
    <name evidence="8" type="primary">cbiF</name>
    <name evidence="8" type="ORF">KsCSTR_27370</name>
</gene>
<keyword evidence="3" id="KW-0169">Cobalamin biosynthesis</keyword>
<proteinExistence type="inferred from homology"/>
<dbReference type="InterPro" id="IPR014777">
    <property type="entry name" value="4pyrrole_Mease_sub1"/>
</dbReference>
<dbReference type="Gene3D" id="3.30.950.10">
    <property type="entry name" value="Methyltransferase, Cobalt-precorrin-4 Transmethylase, Domain 2"/>
    <property type="match status" value="1"/>
</dbReference>
<dbReference type="EC" id="2.1.1.271" evidence="8"/>
<keyword evidence="4 8" id="KW-0489">Methyltransferase</keyword>
<dbReference type="GO" id="GO:0009236">
    <property type="term" value="P:cobalamin biosynthetic process"/>
    <property type="evidence" value="ECO:0007669"/>
    <property type="project" value="UniProtKB-UniPathway"/>
</dbReference>
<dbReference type="EMBL" id="CP049055">
    <property type="protein sequence ID" value="QII12116.1"/>
    <property type="molecule type" value="Genomic_DNA"/>
</dbReference>
<evidence type="ECO:0000256" key="3">
    <source>
        <dbReference type="ARBA" id="ARBA00022573"/>
    </source>
</evidence>
<keyword evidence="5 8" id="KW-0808">Transferase</keyword>
<dbReference type="GO" id="GO:0046026">
    <property type="term" value="F:precorrin-4 C11-methyltransferase activity"/>
    <property type="evidence" value="ECO:0007669"/>
    <property type="project" value="InterPro"/>
</dbReference>